<feature type="region of interest" description="Disordered" evidence="1">
    <location>
        <begin position="56"/>
        <end position="77"/>
    </location>
</feature>
<keyword evidence="3" id="KW-1185">Reference proteome</keyword>
<protein>
    <submittedName>
        <fullName evidence="2">Uncharacterized protein</fullName>
    </submittedName>
</protein>
<name>A0A9Q3J0Q8_9BASI</name>
<sequence>MHCYIHKRLVALPLHQVGIIIQTELLEMTKSLRSYFHNISNTEKLKNHHTALMETRKPNSPLPWAQPLPEAADMKHTKEEAKKLIRTQKEEENKNKSIILFTDRSLTGNKRSGEEVYSPQHSGAIQIHLRQGDTITNYETELTSLWFAMVTARAKAPLQEQ</sequence>
<evidence type="ECO:0000313" key="2">
    <source>
        <dbReference type="EMBL" id="MBW0553336.1"/>
    </source>
</evidence>
<dbReference type="OrthoDB" id="3230070at2759"/>
<gene>
    <name evidence="2" type="ORF">O181_093051</name>
</gene>
<comment type="caution">
    <text evidence="2">The sequence shown here is derived from an EMBL/GenBank/DDBJ whole genome shotgun (WGS) entry which is preliminary data.</text>
</comment>
<reference evidence="2" key="1">
    <citation type="submission" date="2021-03" db="EMBL/GenBank/DDBJ databases">
        <title>Draft genome sequence of rust myrtle Austropuccinia psidii MF-1, a brazilian biotype.</title>
        <authorList>
            <person name="Quecine M.C."/>
            <person name="Pachon D.M.R."/>
            <person name="Bonatelli M.L."/>
            <person name="Correr F.H."/>
            <person name="Franceschini L.M."/>
            <person name="Leite T.F."/>
            <person name="Margarido G.R.A."/>
            <person name="Almeida C.A."/>
            <person name="Ferrarezi J.A."/>
            <person name="Labate C.A."/>
        </authorList>
    </citation>
    <scope>NUCLEOTIDE SEQUENCE</scope>
    <source>
        <strain evidence="2">MF-1</strain>
    </source>
</reference>
<proteinExistence type="predicted"/>
<organism evidence="2 3">
    <name type="scientific">Austropuccinia psidii MF-1</name>
    <dbReference type="NCBI Taxonomy" id="1389203"/>
    <lineage>
        <taxon>Eukaryota</taxon>
        <taxon>Fungi</taxon>
        <taxon>Dikarya</taxon>
        <taxon>Basidiomycota</taxon>
        <taxon>Pucciniomycotina</taxon>
        <taxon>Pucciniomycetes</taxon>
        <taxon>Pucciniales</taxon>
        <taxon>Sphaerophragmiaceae</taxon>
        <taxon>Austropuccinia</taxon>
    </lineage>
</organism>
<evidence type="ECO:0000256" key="1">
    <source>
        <dbReference type="SAM" id="MobiDB-lite"/>
    </source>
</evidence>
<dbReference type="Proteomes" id="UP000765509">
    <property type="component" value="Unassembled WGS sequence"/>
</dbReference>
<accession>A0A9Q3J0Q8</accession>
<evidence type="ECO:0000313" key="3">
    <source>
        <dbReference type="Proteomes" id="UP000765509"/>
    </source>
</evidence>
<dbReference type="AlphaFoldDB" id="A0A9Q3J0Q8"/>
<dbReference type="EMBL" id="AVOT02059720">
    <property type="protein sequence ID" value="MBW0553336.1"/>
    <property type="molecule type" value="Genomic_DNA"/>
</dbReference>